<sequence length="239" mass="27398">MIRLHRNLEGPFQCRCFRRSATTHRVGTGGNVEGVVASSYSSHARDITASPTVPTLCGDRGHDGNEPEEPRGGKRQRQPEHGAAAASSATYKTTRKRTAEIKVRKRAPWGMQQLRDSWSVDAMTKGDRENMSERIHREYRYHPEEFRRNHIKVAALLTIPALLIGAFSGYFYQTGRPLWEADPQYLLNMIRQMDASPRSTLHPYKLEETEVLPAHVKAYREKNWEKRLLLEGYPLATER</sequence>
<evidence type="ECO:0000313" key="2">
    <source>
        <dbReference type="EMBL" id="RHW70799.1"/>
    </source>
</evidence>
<dbReference type="EMBL" id="QSBY01000008">
    <property type="protein sequence ID" value="RHW70799.1"/>
    <property type="molecule type" value="Genomic_DNA"/>
</dbReference>
<protein>
    <submittedName>
        <fullName evidence="2">Uncharacterized protein</fullName>
    </submittedName>
</protein>
<accession>A0A3L6L2L9</accession>
<dbReference type="Proteomes" id="UP000266743">
    <property type="component" value="Chromosome 8"/>
</dbReference>
<evidence type="ECO:0000256" key="1">
    <source>
        <dbReference type="SAM" id="MobiDB-lite"/>
    </source>
</evidence>
<feature type="region of interest" description="Disordered" evidence="1">
    <location>
        <begin position="41"/>
        <end position="98"/>
    </location>
</feature>
<comment type="caution">
    <text evidence="2">The sequence shown here is derived from an EMBL/GenBank/DDBJ whole genome shotgun (WGS) entry which is preliminary data.</text>
</comment>
<dbReference type="AlphaFoldDB" id="A0A3L6L2L9"/>
<name>A0A3L6L2L9_9TRYP</name>
<evidence type="ECO:0000313" key="3">
    <source>
        <dbReference type="Proteomes" id="UP000266743"/>
    </source>
</evidence>
<proteinExistence type="predicted"/>
<organism evidence="2 3">
    <name type="scientific">Trypanosoma brucei equiperdum</name>
    <dbReference type="NCBI Taxonomy" id="630700"/>
    <lineage>
        <taxon>Eukaryota</taxon>
        <taxon>Discoba</taxon>
        <taxon>Euglenozoa</taxon>
        <taxon>Kinetoplastea</taxon>
        <taxon>Metakinetoplastina</taxon>
        <taxon>Trypanosomatida</taxon>
        <taxon>Trypanosomatidae</taxon>
        <taxon>Trypanosoma</taxon>
    </lineage>
</organism>
<feature type="compositionally biased region" description="Basic and acidic residues" evidence="1">
    <location>
        <begin position="59"/>
        <end position="80"/>
    </location>
</feature>
<gene>
    <name evidence="2" type="ORF">DPX39_080027800</name>
</gene>
<reference evidence="2 3" key="1">
    <citation type="submission" date="2018-09" db="EMBL/GenBank/DDBJ databases">
        <title>whole genome sequence of T. equiperdum IVM-t1 strain.</title>
        <authorList>
            <person name="Suganuma K."/>
        </authorList>
    </citation>
    <scope>NUCLEOTIDE SEQUENCE [LARGE SCALE GENOMIC DNA]</scope>
    <source>
        <strain evidence="2 3">IVM-t1</strain>
    </source>
</reference>